<evidence type="ECO:0000313" key="5">
    <source>
        <dbReference type="Proteomes" id="UP000403266"/>
    </source>
</evidence>
<dbReference type="EMBL" id="VOSK01000065">
    <property type="protein sequence ID" value="MPR26909.1"/>
    <property type="molecule type" value="Genomic_DNA"/>
</dbReference>
<evidence type="ECO:0000259" key="2">
    <source>
        <dbReference type="Pfam" id="PF00534"/>
    </source>
</evidence>
<dbReference type="SUPFAM" id="SSF53756">
    <property type="entry name" value="UDP-Glycosyltransferase/glycogen phosphorylase"/>
    <property type="match status" value="1"/>
</dbReference>
<dbReference type="Pfam" id="PF12000">
    <property type="entry name" value="Glyco_trans_4_3"/>
    <property type="match status" value="1"/>
</dbReference>
<keyword evidence="5" id="KW-1185">Reference proteome</keyword>
<dbReference type="GO" id="GO:0009103">
    <property type="term" value="P:lipopolysaccharide biosynthetic process"/>
    <property type="evidence" value="ECO:0007669"/>
    <property type="project" value="TreeGrafter"/>
</dbReference>
<comment type="caution">
    <text evidence="4">The sequence shown here is derived from an EMBL/GenBank/DDBJ whole genome shotgun (WGS) entry which is preliminary data.</text>
</comment>
<reference evidence="4 5" key="1">
    <citation type="journal article" date="2019" name="Syst. Appl. Microbiol.">
        <title>Microvirga tunisiensis sp. nov., a root nodule symbiotic bacterium isolated from Lupinus micranthus and L. luteus grown in Northern Tunisia.</title>
        <authorList>
            <person name="Msaddak A."/>
            <person name="Rejili M."/>
            <person name="Duran D."/>
            <person name="Mars M."/>
            <person name="Palacios J.M."/>
            <person name="Ruiz-Argueso T."/>
            <person name="Rey L."/>
            <person name="Imperial J."/>
        </authorList>
    </citation>
    <scope>NUCLEOTIDE SEQUENCE [LARGE SCALE GENOMIC DNA]</scope>
    <source>
        <strain evidence="4 5">Lmie10</strain>
    </source>
</reference>
<dbReference type="PANTHER" id="PTHR46401:SF2">
    <property type="entry name" value="GLYCOSYLTRANSFERASE WBBK-RELATED"/>
    <property type="match status" value="1"/>
</dbReference>
<keyword evidence="1 4" id="KW-0808">Transferase</keyword>
<protein>
    <submittedName>
        <fullName evidence="4">Glycosyltransferase</fullName>
    </submittedName>
</protein>
<sequence>MTCNVLFLHQNFPGQYKLLSREIGNYEDFKVVAMGQKPLCDGDFGPVRYEAYTSGPDHASDLFPPLTFFSEQVRRGDTVRWRLLDLKQRGFSPDLCFVHLGWGEALFLREIFPSAKIISYLEFYYRSHASDLDFDPEFQAPSVDMHYVSLRNLPTLQASAVSDVLVSPTRWQAQTFPAPLSGRIKIIHEGIDTAVATPGVAQPLRVSPRGVVQPGQTLITYVSRSMEPYRGFHTFMRALPHIQRLLPHAHIAIVGKEMTSYGRNPSQGRTWKQVMVEEVGPKVDWERVHFLGTLPYPALINLFRLSTVHVYLTYPFVLSWSLLDAMASGCAVVGSATAPVMDVIQDGENGILTDFFDGRELADNIARVAGDQGLRDRISASARQTVLDHFDFKAVAWPAYERLIRETLAS</sequence>
<dbReference type="OrthoDB" id="9793726at2"/>
<dbReference type="Pfam" id="PF00534">
    <property type="entry name" value="Glycos_transf_1"/>
    <property type="match status" value="1"/>
</dbReference>
<feature type="domain" description="Glycosyl transferase family 4" evidence="3">
    <location>
        <begin position="31"/>
        <end position="194"/>
    </location>
</feature>
<evidence type="ECO:0000313" key="4">
    <source>
        <dbReference type="EMBL" id="MPR26909.1"/>
    </source>
</evidence>
<gene>
    <name evidence="4" type="ORF">FS320_17210</name>
</gene>
<dbReference type="AlphaFoldDB" id="A0A5N7MKE8"/>
<proteinExistence type="predicted"/>
<dbReference type="RefSeq" id="WP_152713058.1">
    <property type="nucleotide sequence ID" value="NZ_VOSJ01000065.1"/>
</dbReference>
<feature type="domain" description="Glycosyl transferase family 1" evidence="2">
    <location>
        <begin position="216"/>
        <end position="384"/>
    </location>
</feature>
<accession>A0A5N7MKE8</accession>
<organism evidence="4 5">
    <name type="scientific">Microvirga tunisiensis</name>
    <dbReference type="NCBI Taxonomy" id="2108360"/>
    <lineage>
        <taxon>Bacteria</taxon>
        <taxon>Pseudomonadati</taxon>
        <taxon>Pseudomonadota</taxon>
        <taxon>Alphaproteobacteria</taxon>
        <taxon>Hyphomicrobiales</taxon>
        <taxon>Methylobacteriaceae</taxon>
        <taxon>Microvirga</taxon>
    </lineage>
</organism>
<dbReference type="InterPro" id="IPR022623">
    <property type="entry name" value="Glyco_trans_4"/>
</dbReference>
<name>A0A5N7MKE8_9HYPH</name>
<evidence type="ECO:0000259" key="3">
    <source>
        <dbReference type="Pfam" id="PF12000"/>
    </source>
</evidence>
<dbReference type="Proteomes" id="UP000403266">
    <property type="component" value="Unassembled WGS sequence"/>
</dbReference>
<evidence type="ECO:0000256" key="1">
    <source>
        <dbReference type="ARBA" id="ARBA00022679"/>
    </source>
</evidence>
<dbReference type="PANTHER" id="PTHR46401">
    <property type="entry name" value="GLYCOSYLTRANSFERASE WBBK-RELATED"/>
    <property type="match status" value="1"/>
</dbReference>
<dbReference type="InterPro" id="IPR001296">
    <property type="entry name" value="Glyco_trans_1"/>
</dbReference>
<dbReference type="Gene3D" id="3.40.50.2000">
    <property type="entry name" value="Glycogen Phosphorylase B"/>
    <property type="match status" value="2"/>
</dbReference>
<dbReference type="GO" id="GO:0016757">
    <property type="term" value="F:glycosyltransferase activity"/>
    <property type="evidence" value="ECO:0007669"/>
    <property type="project" value="InterPro"/>
</dbReference>